<dbReference type="KEGG" id="mbe:MBM_01655"/>
<feature type="signal peptide" evidence="1">
    <location>
        <begin position="1"/>
        <end position="24"/>
    </location>
</feature>
<evidence type="ECO:0000313" key="2">
    <source>
        <dbReference type="EMBL" id="EKD19703.1"/>
    </source>
</evidence>
<dbReference type="Proteomes" id="UP000006753">
    <property type="component" value="Unassembled WGS sequence"/>
</dbReference>
<name>K1XFY0_MARBU</name>
<dbReference type="InterPro" id="IPR045564">
    <property type="entry name" value="DUF5910"/>
</dbReference>
<gene>
    <name evidence="2" type="ORF">MBM_01655</name>
</gene>
<sequence>MMLLSQSVCLILLALSFLVSRARSEIMGYRTVSKEEANIINQRRKPYRDDSFDKMALYFNYLGVGYSLVNVPAGWPSNDDEWHCVIEADSNKLDAVSKIWIPEYFDDPTWFGKTERVELWDAKEEVIKEYIEIKTGLDAEKTLRFSPAISQVKHMDANMLQMVIPTKAIKNDELGFWAHCFEEKQELLNYSKETIPWDQWEIQGFPSN</sequence>
<keyword evidence="3" id="KW-1185">Reference proteome</keyword>
<dbReference type="AlphaFoldDB" id="K1XFY0"/>
<dbReference type="EMBL" id="JH921430">
    <property type="protein sequence ID" value="EKD19703.1"/>
    <property type="molecule type" value="Genomic_DNA"/>
</dbReference>
<dbReference type="HOGENOM" id="CLU_091777_0_0_1"/>
<evidence type="ECO:0000313" key="3">
    <source>
        <dbReference type="Proteomes" id="UP000006753"/>
    </source>
</evidence>
<dbReference type="eggNOG" id="ENOG502SUI0">
    <property type="taxonomic scope" value="Eukaryota"/>
</dbReference>
<proteinExistence type="predicted"/>
<evidence type="ECO:0000256" key="1">
    <source>
        <dbReference type="SAM" id="SignalP"/>
    </source>
</evidence>
<keyword evidence="1" id="KW-0732">Signal</keyword>
<dbReference type="InParanoid" id="K1XFY0"/>
<dbReference type="Pfam" id="PF19287">
    <property type="entry name" value="DUF5910"/>
    <property type="match status" value="1"/>
</dbReference>
<dbReference type="OrthoDB" id="4540223at2759"/>
<accession>K1XFY0</accession>
<feature type="chain" id="PRO_5003853055" evidence="1">
    <location>
        <begin position="25"/>
        <end position="208"/>
    </location>
</feature>
<protein>
    <submittedName>
        <fullName evidence="2">Uncharacterized protein</fullName>
    </submittedName>
</protein>
<organism evidence="2 3">
    <name type="scientific">Marssonina brunnea f. sp. multigermtubi (strain MB_m1)</name>
    <name type="common">Marssonina leaf spot fungus</name>
    <dbReference type="NCBI Taxonomy" id="1072389"/>
    <lineage>
        <taxon>Eukaryota</taxon>
        <taxon>Fungi</taxon>
        <taxon>Dikarya</taxon>
        <taxon>Ascomycota</taxon>
        <taxon>Pezizomycotina</taxon>
        <taxon>Leotiomycetes</taxon>
        <taxon>Helotiales</taxon>
        <taxon>Drepanopezizaceae</taxon>
        <taxon>Drepanopeziza</taxon>
    </lineage>
</organism>
<reference evidence="2 3" key="1">
    <citation type="journal article" date="2012" name="BMC Genomics">
        <title>Sequencing the genome of Marssonina brunnea reveals fungus-poplar co-evolution.</title>
        <authorList>
            <person name="Zhu S."/>
            <person name="Cao Y.-Z."/>
            <person name="Jiang C."/>
            <person name="Tan B.-Y."/>
            <person name="Wang Z."/>
            <person name="Feng S."/>
            <person name="Zhang L."/>
            <person name="Su X.-H."/>
            <person name="Brejova B."/>
            <person name="Vinar T."/>
            <person name="Xu M."/>
            <person name="Wang M.-X."/>
            <person name="Zhang S.-G."/>
            <person name="Huang M.-R."/>
            <person name="Wu R."/>
            <person name="Zhou Y."/>
        </authorList>
    </citation>
    <scope>NUCLEOTIDE SEQUENCE [LARGE SCALE GENOMIC DNA]</scope>
    <source>
        <strain evidence="2 3">MB_m1</strain>
    </source>
</reference>